<evidence type="ECO:0000259" key="7">
    <source>
        <dbReference type="Pfam" id="PF00291"/>
    </source>
</evidence>
<gene>
    <name evidence="9" type="ORF">CBF32_09830</name>
    <name evidence="8" type="ORF">HED35_05230</name>
</gene>
<dbReference type="FunFam" id="3.40.50.1100:FF:000016">
    <property type="entry name" value="Cysteine synthase A"/>
    <property type="match status" value="1"/>
</dbReference>
<comment type="cofactor">
    <cofactor evidence="1">
        <name>pyridoxal 5'-phosphate</name>
        <dbReference type="ChEBI" id="CHEBI:597326"/>
    </cofactor>
</comment>
<dbReference type="InterPro" id="IPR001216">
    <property type="entry name" value="P-phosphate_BS"/>
</dbReference>
<dbReference type="EMBL" id="NGJX01000010">
    <property type="protein sequence ID" value="RSU00900.1"/>
    <property type="molecule type" value="Genomic_DNA"/>
</dbReference>
<evidence type="ECO:0000313" key="10">
    <source>
        <dbReference type="Proteomes" id="UP000288197"/>
    </source>
</evidence>
<dbReference type="RefSeq" id="WP_114290074.1">
    <property type="nucleotide sequence ID" value="NZ_CP081461.1"/>
</dbReference>
<dbReference type="Gene3D" id="3.40.50.1100">
    <property type="match status" value="2"/>
</dbReference>
<dbReference type="PROSITE" id="PS00901">
    <property type="entry name" value="CYS_SYNTHASE"/>
    <property type="match status" value="1"/>
</dbReference>
<evidence type="ECO:0000256" key="5">
    <source>
        <dbReference type="ARBA" id="ARBA00022898"/>
    </source>
</evidence>
<name>A0A369AW08_9ENTE</name>
<comment type="similarity">
    <text evidence="2">Belongs to the cysteine synthase/cystathionine beta-synthase family.</text>
</comment>
<dbReference type="Proteomes" id="UP000288197">
    <property type="component" value="Unassembled WGS sequence"/>
</dbReference>
<dbReference type="FunFam" id="3.40.50.1100:FF:000118">
    <property type="entry name" value="Related to CYS4-cystathionine beta-synthase"/>
    <property type="match status" value="1"/>
</dbReference>
<dbReference type="Proteomes" id="UP000521358">
    <property type="component" value="Unassembled WGS sequence"/>
</dbReference>
<dbReference type="GO" id="GO:0016765">
    <property type="term" value="F:transferase activity, transferring alkyl or aryl (other than methyl) groups"/>
    <property type="evidence" value="ECO:0007669"/>
    <property type="project" value="UniProtKB-ARBA"/>
</dbReference>
<evidence type="ECO:0000256" key="2">
    <source>
        <dbReference type="ARBA" id="ARBA00007103"/>
    </source>
</evidence>
<dbReference type="InterPro" id="IPR036052">
    <property type="entry name" value="TrpB-like_PALP_sf"/>
</dbReference>
<evidence type="ECO:0000256" key="1">
    <source>
        <dbReference type="ARBA" id="ARBA00001933"/>
    </source>
</evidence>
<keyword evidence="5" id="KW-0663">Pyridoxal phosphate</keyword>
<evidence type="ECO:0000256" key="6">
    <source>
        <dbReference type="ARBA" id="ARBA00023192"/>
    </source>
</evidence>
<protein>
    <submittedName>
        <fullName evidence="8 9">Cysteine synthase</fullName>
    </submittedName>
</protein>
<reference evidence="9 10" key="1">
    <citation type="submission" date="2017-05" db="EMBL/GenBank/DDBJ databases">
        <title>Vagococcus spp. assemblies.</title>
        <authorList>
            <person name="Gulvik C.A."/>
        </authorList>
    </citation>
    <scope>NUCLEOTIDE SEQUENCE [LARGE SCALE GENOMIC DNA]</scope>
    <source>
        <strain evidence="9 10">NCFB 2497</strain>
    </source>
</reference>
<dbReference type="OrthoDB" id="9808024at2"/>
<accession>A0A369AW08</accession>
<dbReference type="GO" id="GO:0006535">
    <property type="term" value="P:cysteine biosynthetic process from serine"/>
    <property type="evidence" value="ECO:0007669"/>
    <property type="project" value="InterPro"/>
</dbReference>
<comment type="caution">
    <text evidence="8">The sequence shown here is derived from an EMBL/GenBank/DDBJ whole genome shotgun (WGS) entry which is preliminary data.</text>
</comment>
<dbReference type="PANTHER" id="PTHR10314">
    <property type="entry name" value="CYSTATHIONINE BETA-SYNTHASE"/>
    <property type="match status" value="1"/>
</dbReference>
<sequence length="306" mass="33365">MIVSSVDQLIGQTPVMAFNHHHFKRIPRDSLIYAKLEYFNPGGSIKDRLGHKLIEEGIKQGIINQATTIIEPTAGNTGIGIALAAQKYKLKTIFVIPDKFSIEKQQLIKALGAEIVQTDTRLGISGAINKAKEIQKKIKNSYLPLQFSNQTNPKTYYDTLGPEIYQELGEDITSFVAGIGSGGTFSGVSIYLKEKNPAIRLVGVEPEGSILNGGKSHSHAIEGIGVEFIPPFLETISVNKFYTISDEIGFYYTRELAKKHGILVGSSSGAAFAAALEEIEILPNGSKVVTIFPDSGDRYLSNKIYS</sequence>
<reference evidence="8 11" key="2">
    <citation type="submission" date="2020-03" db="EMBL/GenBank/DDBJ databases">
        <title>Bacterial samples isolated from urine from healthy bovine heifers (Gyr breed).</title>
        <authorList>
            <person name="Giannattasio-Ferraz S."/>
            <person name="Maskeri L."/>
            <person name="Penido A."/>
            <person name="Barbosa-Stancioli E.F."/>
            <person name="Putonti C."/>
        </authorList>
    </citation>
    <scope>NUCLEOTIDE SEQUENCE [LARGE SCALE GENOMIC DNA]</scope>
    <source>
        <strain evidence="8 11">UFMG-H7</strain>
    </source>
</reference>
<evidence type="ECO:0000256" key="3">
    <source>
        <dbReference type="ARBA" id="ARBA00022605"/>
    </source>
</evidence>
<evidence type="ECO:0000313" key="11">
    <source>
        <dbReference type="Proteomes" id="UP000521358"/>
    </source>
</evidence>
<dbReference type="SUPFAM" id="SSF53686">
    <property type="entry name" value="Tryptophan synthase beta subunit-like PLP-dependent enzymes"/>
    <property type="match status" value="1"/>
</dbReference>
<keyword evidence="10" id="KW-1185">Reference proteome</keyword>
<keyword evidence="4" id="KW-0808">Transferase</keyword>
<evidence type="ECO:0000313" key="9">
    <source>
        <dbReference type="EMBL" id="RSU00900.1"/>
    </source>
</evidence>
<dbReference type="Pfam" id="PF00291">
    <property type="entry name" value="PALP"/>
    <property type="match status" value="1"/>
</dbReference>
<dbReference type="AlphaFoldDB" id="A0A369AW08"/>
<dbReference type="CDD" id="cd01561">
    <property type="entry name" value="CBS_like"/>
    <property type="match status" value="1"/>
</dbReference>
<feature type="domain" description="Tryptophan synthase beta chain-like PALP" evidence="7">
    <location>
        <begin position="7"/>
        <end position="294"/>
    </location>
</feature>
<proteinExistence type="inferred from homology"/>
<dbReference type="EMBL" id="JAAVMB010000004">
    <property type="protein sequence ID" value="NKC67482.1"/>
    <property type="molecule type" value="Genomic_DNA"/>
</dbReference>
<keyword evidence="6" id="KW-0198">Cysteine biosynthesis</keyword>
<dbReference type="InterPro" id="IPR001926">
    <property type="entry name" value="TrpB-like_PALP"/>
</dbReference>
<evidence type="ECO:0000313" key="8">
    <source>
        <dbReference type="EMBL" id="NKC67482.1"/>
    </source>
</evidence>
<dbReference type="InterPro" id="IPR050214">
    <property type="entry name" value="Cys_Synth/Cystath_Beta-Synth"/>
</dbReference>
<keyword evidence="3" id="KW-0028">Amino-acid biosynthesis</keyword>
<dbReference type="GeneID" id="63146961"/>
<organism evidence="8 11">
    <name type="scientific">Vagococcus fluvialis</name>
    <dbReference type="NCBI Taxonomy" id="2738"/>
    <lineage>
        <taxon>Bacteria</taxon>
        <taxon>Bacillati</taxon>
        <taxon>Bacillota</taxon>
        <taxon>Bacilli</taxon>
        <taxon>Lactobacillales</taxon>
        <taxon>Enterococcaceae</taxon>
        <taxon>Vagococcus</taxon>
    </lineage>
</organism>
<evidence type="ECO:0000256" key="4">
    <source>
        <dbReference type="ARBA" id="ARBA00022679"/>
    </source>
</evidence>